<comment type="similarity">
    <text evidence="1 3">Belongs to the short-chain dehydrogenases/reductases (SDR) family.</text>
</comment>
<evidence type="ECO:0000313" key="5">
    <source>
        <dbReference type="EMBL" id="ABW67279.1"/>
    </source>
</evidence>
<dbReference type="PRINTS" id="PR00080">
    <property type="entry name" value="SDRFAMILY"/>
</dbReference>
<reference evidence="5 6" key="1">
    <citation type="submission" date="2007-10" db="EMBL/GenBank/DDBJ databases">
        <title>Complete sequence of Desulfococcus oleovorans Hxd3.</title>
        <authorList>
            <consortium name="US DOE Joint Genome Institute"/>
            <person name="Copeland A."/>
            <person name="Lucas S."/>
            <person name="Lapidus A."/>
            <person name="Barry K."/>
            <person name="Glavina del Rio T."/>
            <person name="Dalin E."/>
            <person name="Tice H."/>
            <person name="Pitluck S."/>
            <person name="Kiss H."/>
            <person name="Brettin T."/>
            <person name="Bruce D."/>
            <person name="Detter J.C."/>
            <person name="Han C."/>
            <person name="Schmutz J."/>
            <person name="Larimer F."/>
            <person name="Land M."/>
            <person name="Hauser L."/>
            <person name="Kyrpides N."/>
            <person name="Kim E."/>
            <person name="Wawrik B."/>
            <person name="Richardson P."/>
        </authorList>
    </citation>
    <scope>NUCLEOTIDE SEQUENCE [LARGE SCALE GENOMIC DNA]</scope>
    <source>
        <strain evidence="6">DSM 6200 / JCM 39069 / Hxd3</strain>
    </source>
</reference>
<evidence type="ECO:0000256" key="2">
    <source>
        <dbReference type="ARBA" id="ARBA00023002"/>
    </source>
</evidence>
<dbReference type="PRINTS" id="PR00081">
    <property type="entry name" value="GDHRDH"/>
</dbReference>
<dbReference type="SUPFAM" id="SSF51735">
    <property type="entry name" value="NAD(P)-binding Rossmann-fold domains"/>
    <property type="match status" value="1"/>
</dbReference>
<dbReference type="GO" id="GO:0016491">
    <property type="term" value="F:oxidoreductase activity"/>
    <property type="evidence" value="ECO:0007669"/>
    <property type="project" value="UniProtKB-KW"/>
</dbReference>
<dbReference type="KEGG" id="dol:Dole_1475"/>
<dbReference type="Pfam" id="PF00106">
    <property type="entry name" value="adh_short"/>
    <property type="match status" value="1"/>
</dbReference>
<protein>
    <submittedName>
        <fullName evidence="5">Short-chain dehydrogenase/reductase SDR</fullName>
    </submittedName>
</protein>
<keyword evidence="6" id="KW-1185">Reference proteome</keyword>
<dbReference type="PANTHER" id="PTHR44196">
    <property type="entry name" value="DEHYDROGENASE/REDUCTASE SDR FAMILY MEMBER 7B"/>
    <property type="match status" value="1"/>
</dbReference>
<gene>
    <name evidence="5" type="ordered locus">Dole_1475</name>
</gene>
<evidence type="ECO:0000313" key="6">
    <source>
        <dbReference type="Proteomes" id="UP000008561"/>
    </source>
</evidence>
<dbReference type="Proteomes" id="UP000008561">
    <property type="component" value="Chromosome"/>
</dbReference>
<dbReference type="AlphaFoldDB" id="A8ZZC6"/>
<evidence type="ECO:0000256" key="3">
    <source>
        <dbReference type="RuleBase" id="RU000363"/>
    </source>
</evidence>
<dbReference type="InterPro" id="IPR057326">
    <property type="entry name" value="KR_dom"/>
</dbReference>
<evidence type="ECO:0000259" key="4">
    <source>
        <dbReference type="SMART" id="SM00822"/>
    </source>
</evidence>
<accession>A8ZZC6</accession>
<organism evidence="5 6">
    <name type="scientific">Desulfosudis oleivorans (strain DSM 6200 / JCM 39069 / Hxd3)</name>
    <name type="common">Desulfococcus oleovorans</name>
    <dbReference type="NCBI Taxonomy" id="96561"/>
    <lineage>
        <taxon>Bacteria</taxon>
        <taxon>Pseudomonadati</taxon>
        <taxon>Thermodesulfobacteriota</taxon>
        <taxon>Desulfobacteria</taxon>
        <taxon>Desulfobacterales</taxon>
        <taxon>Desulfosudaceae</taxon>
        <taxon>Desulfosudis</taxon>
    </lineage>
</organism>
<dbReference type="EMBL" id="CP000859">
    <property type="protein sequence ID" value="ABW67279.1"/>
    <property type="molecule type" value="Genomic_DNA"/>
</dbReference>
<dbReference type="CDD" id="cd05233">
    <property type="entry name" value="SDR_c"/>
    <property type="match status" value="1"/>
</dbReference>
<dbReference type="eggNOG" id="COG0300">
    <property type="taxonomic scope" value="Bacteria"/>
</dbReference>
<dbReference type="InterPro" id="IPR002347">
    <property type="entry name" value="SDR_fam"/>
</dbReference>
<keyword evidence="2" id="KW-0560">Oxidoreductase</keyword>
<sequence length="269" mass="29364">MINLKGKTVFITGGASGIGKALSRCFAKEGANLILMSREGTKEDLILKEWAESLRKTCSVEVWTVSSELSRPEGPEDLYNQVKACSPRVDVLVNNAAAMAFGLFHELSLADQDQLVAVNARAYMALMRLFIPEMVQRGSGHVLNVCSVSAFVPTPRHAVYGATKAFVQALSEAVNEELKGTGVTVSTLNPGYTDTPLLQGGGFPKKLRFYSFAGKASPAVIAEKGVKAFIKGKRVYVPEPHLRALFLFFNRFTPKRFINAISEWMVKGT</sequence>
<dbReference type="Gene3D" id="3.40.50.720">
    <property type="entry name" value="NAD(P)-binding Rossmann-like Domain"/>
    <property type="match status" value="1"/>
</dbReference>
<dbReference type="PANTHER" id="PTHR44196:SF2">
    <property type="entry name" value="SHORT-CHAIN DEHYDROGENASE-RELATED"/>
    <property type="match status" value="1"/>
</dbReference>
<feature type="domain" description="Ketoreductase" evidence="4">
    <location>
        <begin position="7"/>
        <end position="193"/>
    </location>
</feature>
<dbReference type="HOGENOM" id="CLU_010194_2_1_7"/>
<dbReference type="SMART" id="SM00822">
    <property type="entry name" value="PKS_KR"/>
    <property type="match status" value="1"/>
</dbReference>
<proteinExistence type="inferred from homology"/>
<dbReference type="GO" id="GO:0016020">
    <property type="term" value="C:membrane"/>
    <property type="evidence" value="ECO:0007669"/>
    <property type="project" value="TreeGrafter"/>
</dbReference>
<name>A8ZZC6_DESOH</name>
<evidence type="ECO:0000256" key="1">
    <source>
        <dbReference type="ARBA" id="ARBA00006484"/>
    </source>
</evidence>
<dbReference type="STRING" id="96561.Dole_1475"/>
<dbReference type="InterPro" id="IPR036291">
    <property type="entry name" value="NAD(P)-bd_dom_sf"/>
</dbReference>